<dbReference type="InterPro" id="IPR011010">
    <property type="entry name" value="DNA_brk_join_enz"/>
</dbReference>
<accession>A0A6G0XNS2</accession>
<dbReference type="EMBL" id="VJMJ01000032">
    <property type="protein sequence ID" value="KAF0742034.1"/>
    <property type="molecule type" value="Genomic_DNA"/>
</dbReference>
<comment type="caution">
    <text evidence="1">The sequence shown here is derived from an EMBL/GenBank/DDBJ whole genome shotgun (WGS) entry which is preliminary data.</text>
</comment>
<evidence type="ECO:0008006" key="3">
    <source>
        <dbReference type="Google" id="ProtNLM"/>
    </source>
</evidence>
<sequence>MDPTQPSETGSQILRMKYGDKTRYQYEKAIERLASWLSIVRPSAVHGECRKTPTTTDSDRTIFKSYSSVNACKSAIKYLHQEAGVDVPEKLNRLLADYACGYKRKVAQLKDSGKMSVNEGKRPITTQGFLYLAHMAMTYEKDRSLSTIVHPFLIFCWNLMARSVSVGSIRYDHLCWEGDALVVRFAFTKNDQEGMTDTPPILVFTRGIQLEKSSRLVFDHNAKERFSSWLSKVCAGNQHRFEMLGLPIEDIGTHSFRKGVASELSNTPGGPPAINVWLRAAWTLGSVQGRYIFAGDGGDQFVGRAATGLNVHGSEFTSLPPHFDHVSSEFQMLEEILPVLQLFTLHVFDSHLLFLSPVWRRGILHELAQFVETGHLMNTKTNMRASGKAIDAIHQLLELPDKVCNNIIQQLHHSSFPTEQLTTTLNDSLVKLLDQVRTTLAQNQNEIAPTDDQISNHEEDVHSASAFDSWSRRSTSLQRTWTCPTGRSFDVWNAWWEGVPSSDCPPIRLLAPKQFTRGCDRVNFSKLKFVMKTKMAKSRLSDNQVAKLSMSDRSNHFYVCFNEFGRVFFPTYDSSSKRRFNDIKLSTLYDLIKRHHA</sequence>
<dbReference type="GO" id="GO:0003677">
    <property type="term" value="F:DNA binding"/>
    <property type="evidence" value="ECO:0007669"/>
    <property type="project" value="InterPro"/>
</dbReference>
<name>A0A6G0XNS2_9STRA</name>
<dbReference type="AlphaFoldDB" id="A0A6G0XNS2"/>
<keyword evidence="2" id="KW-1185">Reference proteome</keyword>
<dbReference type="Proteomes" id="UP000481153">
    <property type="component" value="Unassembled WGS sequence"/>
</dbReference>
<proteinExistence type="predicted"/>
<organism evidence="1 2">
    <name type="scientific">Aphanomyces euteiches</name>
    <dbReference type="NCBI Taxonomy" id="100861"/>
    <lineage>
        <taxon>Eukaryota</taxon>
        <taxon>Sar</taxon>
        <taxon>Stramenopiles</taxon>
        <taxon>Oomycota</taxon>
        <taxon>Saprolegniomycetes</taxon>
        <taxon>Saprolegniales</taxon>
        <taxon>Verrucalvaceae</taxon>
        <taxon>Aphanomyces</taxon>
    </lineage>
</organism>
<reference evidence="1 2" key="1">
    <citation type="submission" date="2019-07" db="EMBL/GenBank/DDBJ databases">
        <title>Genomics analysis of Aphanomyces spp. identifies a new class of oomycete effector associated with host adaptation.</title>
        <authorList>
            <person name="Gaulin E."/>
        </authorList>
    </citation>
    <scope>NUCLEOTIDE SEQUENCE [LARGE SCALE GENOMIC DNA]</scope>
    <source>
        <strain evidence="1 2">ATCC 201684</strain>
    </source>
</reference>
<gene>
    <name evidence="1" type="ORF">Ae201684_002969</name>
</gene>
<protein>
    <recommendedName>
        <fullName evidence="3">Core-binding (CB) domain-containing protein</fullName>
    </recommendedName>
</protein>
<dbReference type="SUPFAM" id="SSF56349">
    <property type="entry name" value="DNA breaking-rejoining enzymes"/>
    <property type="match status" value="1"/>
</dbReference>
<evidence type="ECO:0000313" key="1">
    <source>
        <dbReference type="EMBL" id="KAF0742034.1"/>
    </source>
</evidence>
<dbReference type="VEuPathDB" id="FungiDB:AeMF1_004059"/>
<evidence type="ECO:0000313" key="2">
    <source>
        <dbReference type="Proteomes" id="UP000481153"/>
    </source>
</evidence>